<reference evidence="1 2" key="1">
    <citation type="journal article" date="2019" name="Int. J. Syst. Evol. Microbiol.">
        <title>The Global Catalogue of Microorganisms (GCM) 10K type strain sequencing project: providing services to taxonomists for standard genome sequencing and annotation.</title>
        <authorList>
            <consortium name="The Broad Institute Genomics Platform"/>
            <consortium name="The Broad Institute Genome Sequencing Center for Infectious Disease"/>
            <person name="Wu L."/>
            <person name="Ma J."/>
        </authorList>
    </citation>
    <scope>NUCLEOTIDE SEQUENCE [LARGE SCALE GENOMIC DNA]</scope>
    <source>
        <strain evidence="1 2">JCM 16013</strain>
    </source>
</reference>
<dbReference type="RefSeq" id="WP_344656790.1">
    <property type="nucleotide sequence ID" value="NZ_BAAAQM010000009.1"/>
</dbReference>
<proteinExistence type="predicted"/>
<sequence length="327" mass="35919">MTIQTRELDPADRRTRTTLLPVFQAGVAADTVRHPAPTEDFLRFLIGPRPTRHRRAVTAFDGGTPIGYGSLDQDSQANRDMVFADLWILPERRADATRPLLEAFLAYSRGRGCARTVIGFSDLAAPDYDPVFTAAGGRPVAEDWRSDIALAAIDRERYAAWAAPSAKNKQYRVEHWVAPTPEHLLATMVRASQAMGDAPTGDLDFQVPPPDVDRRRKAEAMLAADGVRKHCVAAFTEGGEAAGFHEVFVVPGFPMADVGNTGVVAAHRGHGLGLRLKADLALRLLEAEPELAIVNTWNNGDNEPMLRVNEALGYIKAETWKTWQFDL</sequence>
<accession>A0ABN2R5F8</accession>
<protein>
    <recommendedName>
        <fullName evidence="3">GCN5-related N-acetyltransferase</fullName>
    </recommendedName>
</protein>
<gene>
    <name evidence="1" type="ORF">GCM10009838_21360</name>
</gene>
<dbReference type="InterPro" id="IPR016181">
    <property type="entry name" value="Acyl_CoA_acyltransferase"/>
</dbReference>
<dbReference type="Proteomes" id="UP001499854">
    <property type="component" value="Unassembled WGS sequence"/>
</dbReference>
<evidence type="ECO:0008006" key="3">
    <source>
        <dbReference type="Google" id="ProtNLM"/>
    </source>
</evidence>
<keyword evidence="2" id="KW-1185">Reference proteome</keyword>
<name>A0ABN2R5F8_9ACTN</name>
<evidence type="ECO:0000313" key="2">
    <source>
        <dbReference type="Proteomes" id="UP001499854"/>
    </source>
</evidence>
<comment type="caution">
    <text evidence="1">The sequence shown here is derived from an EMBL/GenBank/DDBJ whole genome shotgun (WGS) entry which is preliminary data.</text>
</comment>
<dbReference type="CDD" id="cd04301">
    <property type="entry name" value="NAT_SF"/>
    <property type="match status" value="1"/>
</dbReference>
<dbReference type="EMBL" id="BAAAQM010000009">
    <property type="protein sequence ID" value="GAA1963913.1"/>
    <property type="molecule type" value="Genomic_DNA"/>
</dbReference>
<dbReference type="SUPFAM" id="SSF55729">
    <property type="entry name" value="Acyl-CoA N-acyltransferases (Nat)"/>
    <property type="match status" value="2"/>
</dbReference>
<organism evidence="1 2">
    <name type="scientific">Catenulispora subtropica</name>
    <dbReference type="NCBI Taxonomy" id="450798"/>
    <lineage>
        <taxon>Bacteria</taxon>
        <taxon>Bacillati</taxon>
        <taxon>Actinomycetota</taxon>
        <taxon>Actinomycetes</taxon>
        <taxon>Catenulisporales</taxon>
        <taxon>Catenulisporaceae</taxon>
        <taxon>Catenulispora</taxon>
    </lineage>
</organism>
<dbReference type="Gene3D" id="3.40.630.30">
    <property type="match status" value="1"/>
</dbReference>
<evidence type="ECO:0000313" key="1">
    <source>
        <dbReference type="EMBL" id="GAA1963913.1"/>
    </source>
</evidence>